<dbReference type="Gene3D" id="1.10.443.10">
    <property type="entry name" value="Intergrase catalytic core"/>
    <property type="match status" value="1"/>
</dbReference>
<comment type="caution">
    <text evidence="2">The sequence shown here is derived from an EMBL/GenBank/DDBJ whole genome shotgun (WGS) entry which is preliminary data.</text>
</comment>
<keyword evidence="1" id="KW-0233">DNA recombination</keyword>
<dbReference type="AlphaFoldDB" id="A0A7W2FCR6"/>
<dbReference type="SUPFAM" id="SSF56349">
    <property type="entry name" value="DNA breaking-rejoining enzymes"/>
    <property type="match status" value="1"/>
</dbReference>
<name>A0A7W2FCR6_9BURK</name>
<proteinExistence type="predicted"/>
<dbReference type="InterPro" id="IPR013762">
    <property type="entry name" value="Integrase-like_cat_sf"/>
</dbReference>
<dbReference type="GO" id="GO:0015074">
    <property type="term" value="P:DNA integration"/>
    <property type="evidence" value="ECO:0007669"/>
    <property type="project" value="InterPro"/>
</dbReference>
<accession>A0A7W2FCR6</accession>
<keyword evidence="3" id="KW-1185">Reference proteome</keyword>
<reference evidence="2 3" key="1">
    <citation type="submission" date="2020-07" db="EMBL/GenBank/DDBJ databases">
        <title>Novel species isolated from subtropical streams in China.</title>
        <authorList>
            <person name="Lu H."/>
        </authorList>
    </citation>
    <scope>NUCLEOTIDE SEQUENCE [LARGE SCALE GENOMIC DNA]</scope>
    <source>
        <strain evidence="2 3">LX47W</strain>
    </source>
</reference>
<evidence type="ECO:0000313" key="2">
    <source>
        <dbReference type="EMBL" id="MBA5689169.1"/>
    </source>
</evidence>
<dbReference type="GO" id="GO:0006310">
    <property type="term" value="P:DNA recombination"/>
    <property type="evidence" value="ECO:0007669"/>
    <property type="project" value="UniProtKB-KW"/>
</dbReference>
<dbReference type="RefSeq" id="WP_182155504.1">
    <property type="nucleotide sequence ID" value="NZ_JACEZU010000010.1"/>
</dbReference>
<gene>
    <name evidence="2" type="ORF">H3H39_19175</name>
</gene>
<dbReference type="NCBIfam" id="NF041502">
    <property type="entry name" value="integrase_1"/>
    <property type="match status" value="1"/>
</dbReference>
<evidence type="ECO:0008006" key="4">
    <source>
        <dbReference type="Google" id="ProtNLM"/>
    </source>
</evidence>
<dbReference type="InterPro" id="IPR011010">
    <property type="entry name" value="DNA_brk_join_enz"/>
</dbReference>
<dbReference type="GO" id="GO:0003677">
    <property type="term" value="F:DNA binding"/>
    <property type="evidence" value="ECO:0007669"/>
    <property type="project" value="InterPro"/>
</dbReference>
<evidence type="ECO:0000313" key="3">
    <source>
        <dbReference type="Proteomes" id="UP000573499"/>
    </source>
</evidence>
<sequence length="568" mass="63015">MSTVENKMRRSHGGYDFDFDSDRWPLKKGKSLSTRELRNTLGATISHGCISTLAHYAERTASATASQHEARFRHFVSFAAIGGSLKEITSANLISYRSSAFQTFGDDRAVILLRPFLLTWKKLSHPGISMEVVDLLESWKLKKPMVGDAVKRLDPDEGPLEPAELAELKNSVMAAYERGEITHHKFTFFLLAAFTGRRSIQLAALKLQDLDDTCYEDALTGIAETKRPLFLIHVPRSKQRGASFRNSFKAVAVIQPIWAAVIRQRADIISRFETILVDFGITLGKNELAELHRELPLFPSWSSIKTTIEALINISTEYPQPGISLALHDLSKTDAWHQTATGMGLTIQENARLSGATNRSGGLLHVSPKRLRYTKGTDAARAGFGTFVIAELLDHSTTACVDIYTKILPEHAASINLAMATSMAGLARLFLGKVVDREADAFRGDDPAVSRVLFKGDGAATCGSETECGLQRLPRPCYTCQHFQPWLDGPHEAFLLELLRERQDRLTVLGNPVMVGIEDHTIIAVINVIQRCEVRRGELAAAAESDIRSRTTSTRTKLRPTHQMRKLL</sequence>
<dbReference type="EMBL" id="JACEZU010000010">
    <property type="protein sequence ID" value="MBA5689169.1"/>
    <property type="molecule type" value="Genomic_DNA"/>
</dbReference>
<dbReference type="InterPro" id="IPR048120">
    <property type="entry name" value="Integrase-like"/>
</dbReference>
<dbReference type="Proteomes" id="UP000573499">
    <property type="component" value="Unassembled WGS sequence"/>
</dbReference>
<organism evidence="2 3">
    <name type="scientific">Rugamonas apoptosis</name>
    <dbReference type="NCBI Taxonomy" id="2758570"/>
    <lineage>
        <taxon>Bacteria</taxon>
        <taxon>Pseudomonadati</taxon>
        <taxon>Pseudomonadota</taxon>
        <taxon>Betaproteobacteria</taxon>
        <taxon>Burkholderiales</taxon>
        <taxon>Oxalobacteraceae</taxon>
        <taxon>Telluria group</taxon>
        <taxon>Rugamonas</taxon>
    </lineage>
</organism>
<evidence type="ECO:0000256" key="1">
    <source>
        <dbReference type="ARBA" id="ARBA00023172"/>
    </source>
</evidence>
<protein>
    <recommendedName>
        <fullName evidence="4">Phage integrase family protein</fullName>
    </recommendedName>
</protein>